<dbReference type="OrthoDB" id="4133411at2759"/>
<dbReference type="CDD" id="cd05233">
    <property type="entry name" value="SDR_c"/>
    <property type="match status" value="1"/>
</dbReference>
<keyword evidence="2" id="KW-0560">Oxidoreductase</keyword>
<dbReference type="AlphaFoldDB" id="W9WE32"/>
<dbReference type="PRINTS" id="PR00081">
    <property type="entry name" value="GDHRDH"/>
</dbReference>
<name>W9WE32_9EURO</name>
<dbReference type="HOGENOM" id="CLU_1758621_0_0_1"/>
<dbReference type="RefSeq" id="XP_007750348.1">
    <property type="nucleotide sequence ID" value="XM_007752158.1"/>
</dbReference>
<dbReference type="PANTHER" id="PTHR24321:SF8">
    <property type="entry name" value="ESTRADIOL 17-BETA-DEHYDROGENASE 8-RELATED"/>
    <property type="match status" value="1"/>
</dbReference>
<accession>W9WE32</accession>
<dbReference type="GeneID" id="19196275"/>
<dbReference type="InterPro" id="IPR002347">
    <property type="entry name" value="SDR_fam"/>
</dbReference>
<dbReference type="STRING" id="1182543.W9WE32"/>
<comment type="similarity">
    <text evidence="1">Belongs to the short-chain dehydrogenases/reductases (SDR) family.</text>
</comment>
<keyword evidence="4" id="KW-1185">Reference proteome</keyword>
<reference evidence="3 4" key="1">
    <citation type="submission" date="2013-03" db="EMBL/GenBank/DDBJ databases">
        <title>The Genome Sequence of Cladophialophora psammophila CBS 110553.</title>
        <authorList>
            <consortium name="The Broad Institute Genomics Platform"/>
            <person name="Cuomo C."/>
            <person name="de Hoog S."/>
            <person name="Gorbushina A."/>
            <person name="Walker B."/>
            <person name="Young S.K."/>
            <person name="Zeng Q."/>
            <person name="Gargeya S."/>
            <person name="Fitzgerald M."/>
            <person name="Haas B."/>
            <person name="Abouelleil A."/>
            <person name="Allen A.W."/>
            <person name="Alvarado L."/>
            <person name="Arachchi H.M."/>
            <person name="Berlin A.M."/>
            <person name="Chapman S.B."/>
            <person name="Gainer-Dewar J."/>
            <person name="Goldberg J."/>
            <person name="Griggs A."/>
            <person name="Gujja S."/>
            <person name="Hansen M."/>
            <person name="Howarth C."/>
            <person name="Imamovic A."/>
            <person name="Ireland A."/>
            <person name="Larimer J."/>
            <person name="McCowan C."/>
            <person name="Murphy C."/>
            <person name="Pearson M."/>
            <person name="Poon T.W."/>
            <person name="Priest M."/>
            <person name="Roberts A."/>
            <person name="Saif S."/>
            <person name="Shea T."/>
            <person name="Sisk P."/>
            <person name="Sykes S."/>
            <person name="Wortman J."/>
            <person name="Nusbaum C."/>
            <person name="Birren B."/>
        </authorList>
    </citation>
    <scope>NUCLEOTIDE SEQUENCE [LARGE SCALE GENOMIC DNA]</scope>
    <source>
        <strain evidence="3 4">CBS 110553</strain>
    </source>
</reference>
<evidence type="ECO:0000256" key="1">
    <source>
        <dbReference type="ARBA" id="ARBA00006484"/>
    </source>
</evidence>
<dbReference type="EMBL" id="AMGX01000027">
    <property type="protein sequence ID" value="EXJ63265.1"/>
    <property type="molecule type" value="Genomic_DNA"/>
</dbReference>
<dbReference type="Gene3D" id="3.40.50.720">
    <property type="entry name" value="NAD(P)-binding Rossmann-like Domain"/>
    <property type="match status" value="1"/>
</dbReference>
<dbReference type="InterPro" id="IPR036291">
    <property type="entry name" value="NAD(P)-bd_dom_sf"/>
</dbReference>
<dbReference type="Pfam" id="PF13561">
    <property type="entry name" value="adh_short_C2"/>
    <property type="match status" value="1"/>
</dbReference>
<dbReference type="Proteomes" id="UP000019471">
    <property type="component" value="Unassembled WGS sequence"/>
</dbReference>
<proteinExistence type="inferred from homology"/>
<sequence length="148" mass="16204">MGRFGRIDYAINNAATAAPLVPTGETTIEDFERIQKNQFKKYLALREGRIEVYGEASAVGDSQWQGSYQGFIDTPLVTPAIRMLLAPQIEKTPMGRLANPQEVAEAVVYLLSDRASYVTGSVLSVSSIHTTPKPKLIQRQVDGGYSAQ</sequence>
<evidence type="ECO:0008006" key="5">
    <source>
        <dbReference type="Google" id="ProtNLM"/>
    </source>
</evidence>
<dbReference type="SUPFAM" id="SSF51735">
    <property type="entry name" value="NAD(P)-binding Rossmann-fold domains"/>
    <property type="match status" value="1"/>
</dbReference>
<dbReference type="GO" id="GO:0016491">
    <property type="term" value="F:oxidoreductase activity"/>
    <property type="evidence" value="ECO:0007669"/>
    <property type="project" value="UniProtKB-KW"/>
</dbReference>
<evidence type="ECO:0000256" key="2">
    <source>
        <dbReference type="ARBA" id="ARBA00023002"/>
    </source>
</evidence>
<protein>
    <recommendedName>
        <fullName evidence="5">3-oxoacyl-[acyl-carrier protein] reductase</fullName>
    </recommendedName>
</protein>
<dbReference type="PANTHER" id="PTHR24321">
    <property type="entry name" value="DEHYDROGENASES, SHORT CHAIN"/>
    <property type="match status" value="1"/>
</dbReference>
<evidence type="ECO:0000313" key="3">
    <source>
        <dbReference type="EMBL" id="EXJ63265.1"/>
    </source>
</evidence>
<comment type="caution">
    <text evidence="3">The sequence shown here is derived from an EMBL/GenBank/DDBJ whole genome shotgun (WGS) entry which is preliminary data.</text>
</comment>
<gene>
    <name evidence="3" type="ORF">A1O5_11586</name>
</gene>
<evidence type="ECO:0000313" key="4">
    <source>
        <dbReference type="Proteomes" id="UP000019471"/>
    </source>
</evidence>
<organism evidence="3 4">
    <name type="scientific">Cladophialophora psammophila CBS 110553</name>
    <dbReference type="NCBI Taxonomy" id="1182543"/>
    <lineage>
        <taxon>Eukaryota</taxon>
        <taxon>Fungi</taxon>
        <taxon>Dikarya</taxon>
        <taxon>Ascomycota</taxon>
        <taxon>Pezizomycotina</taxon>
        <taxon>Eurotiomycetes</taxon>
        <taxon>Chaetothyriomycetidae</taxon>
        <taxon>Chaetothyriales</taxon>
        <taxon>Herpotrichiellaceae</taxon>
        <taxon>Cladophialophora</taxon>
    </lineage>
</organism>